<accession>A0ABN9PAQ8</accession>
<organism evidence="2 3">
    <name type="scientific">Prorocentrum cordatum</name>
    <dbReference type="NCBI Taxonomy" id="2364126"/>
    <lineage>
        <taxon>Eukaryota</taxon>
        <taxon>Sar</taxon>
        <taxon>Alveolata</taxon>
        <taxon>Dinophyceae</taxon>
        <taxon>Prorocentrales</taxon>
        <taxon>Prorocentraceae</taxon>
        <taxon>Prorocentrum</taxon>
    </lineage>
</organism>
<reference evidence="2" key="1">
    <citation type="submission" date="2023-10" db="EMBL/GenBank/DDBJ databases">
        <authorList>
            <person name="Chen Y."/>
            <person name="Shah S."/>
            <person name="Dougan E. K."/>
            <person name="Thang M."/>
            <person name="Chan C."/>
        </authorList>
    </citation>
    <scope>NUCLEOTIDE SEQUENCE [LARGE SCALE GENOMIC DNA]</scope>
</reference>
<feature type="region of interest" description="Disordered" evidence="1">
    <location>
        <begin position="194"/>
        <end position="223"/>
    </location>
</feature>
<evidence type="ECO:0000313" key="2">
    <source>
        <dbReference type="EMBL" id="CAK0789738.1"/>
    </source>
</evidence>
<protein>
    <submittedName>
        <fullName evidence="2">Uncharacterized protein</fullName>
    </submittedName>
</protein>
<comment type="caution">
    <text evidence="2">The sequence shown here is derived from an EMBL/GenBank/DDBJ whole genome shotgun (WGS) entry which is preliminary data.</text>
</comment>
<evidence type="ECO:0000256" key="1">
    <source>
        <dbReference type="SAM" id="MobiDB-lite"/>
    </source>
</evidence>
<gene>
    <name evidence="2" type="ORF">PCOR1329_LOCUS1221</name>
</gene>
<evidence type="ECO:0000313" key="3">
    <source>
        <dbReference type="Proteomes" id="UP001189429"/>
    </source>
</evidence>
<keyword evidence="3" id="KW-1185">Reference proteome</keyword>
<dbReference type="EMBL" id="CAUYUJ010000292">
    <property type="protein sequence ID" value="CAK0789738.1"/>
    <property type="molecule type" value="Genomic_DNA"/>
</dbReference>
<feature type="non-terminal residue" evidence="2">
    <location>
        <position position="1"/>
    </location>
</feature>
<dbReference type="Proteomes" id="UP001189429">
    <property type="component" value="Unassembled WGS sequence"/>
</dbReference>
<sequence length="237" mass="24319">EALCRPLAAPALAEAGLPEDGCSSGLLAPARDANGAIVWAHSWAVGSRILTSGGSRVVSPEFQLGLPGQEPTRFALMLTTHRESLGTVGRGRHSFKKSRGRGLAMIKCKGGPLAASTFGIALWLEDGGEAPWHPPAVQHSFAERSAYQHEPWQLCSGDSDRAELTVALRLTLAARAAEAPRPALAATAPAPASSALAPAAPSAPAGLGGAAALGAPEARTSQARPLHVLAGEGQQEW</sequence>
<name>A0ABN9PAQ8_9DINO</name>
<feature type="compositionally biased region" description="Low complexity" evidence="1">
    <location>
        <begin position="194"/>
        <end position="205"/>
    </location>
</feature>
<proteinExistence type="predicted"/>